<dbReference type="EMBL" id="CP097510">
    <property type="protein sequence ID" value="URE29678.1"/>
    <property type="molecule type" value="Genomic_DNA"/>
</dbReference>
<gene>
    <name evidence="1" type="ORF">MUK42_36153</name>
</gene>
<name>A0A9E7KQ55_9LILI</name>
<keyword evidence="2" id="KW-1185">Reference proteome</keyword>
<protein>
    <submittedName>
        <fullName evidence="1">Uncharacterized protein</fullName>
    </submittedName>
</protein>
<evidence type="ECO:0000313" key="2">
    <source>
        <dbReference type="Proteomes" id="UP001055439"/>
    </source>
</evidence>
<dbReference type="AlphaFoldDB" id="A0A9E7KQ55"/>
<organism evidence="1 2">
    <name type="scientific">Musa troglodytarum</name>
    <name type="common">fe'i banana</name>
    <dbReference type="NCBI Taxonomy" id="320322"/>
    <lineage>
        <taxon>Eukaryota</taxon>
        <taxon>Viridiplantae</taxon>
        <taxon>Streptophyta</taxon>
        <taxon>Embryophyta</taxon>
        <taxon>Tracheophyta</taxon>
        <taxon>Spermatophyta</taxon>
        <taxon>Magnoliopsida</taxon>
        <taxon>Liliopsida</taxon>
        <taxon>Zingiberales</taxon>
        <taxon>Musaceae</taxon>
        <taxon>Musa</taxon>
    </lineage>
</organism>
<dbReference type="Proteomes" id="UP001055439">
    <property type="component" value="Chromosome 8"/>
</dbReference>
<proteinExistence type="predicted"/>
<evidence type="ECO:0000313" key="1">
    <source>
        <dbReference type="EMBL" id="URE29678.1"/>
    </source>
</evidence>
<reference evidence="1" key="1">
    <citation type="submission" date="2022-05" db="EMBL/GenBank/DDBJ databases">
        <title>The Musa troglodytarum L. genome provides insights into the mechanism of non-climacteric behaviour and enrichment of carotenoids.</title>
        <authorList>
            <person name="Wang J."/>
        </authorList>
    </citation>
    <scope>NUCLEOTIDE SEQUENCE</scope>
    <source>
        <tissue evidence="1">Leaf</tissue>
    </source>
</reference>
<sequence length="172" mass="18890">MIQVLSSHFLRRSCGFGGGTFRFFLRQPNRLLQAAPSIHRDLLACLFHPNASFDADPISADLRSPIARAGVLLPADFLVSPTADLSGLIEAAPPPSEYRLLITPLDFEVEFFTARSSNARSAKRRALSAALLNTLRVAQPNHRSLLSLPLRQHIYSPGRETFLSSLVILLGT</sequence>
<accession>A0A9E7KQ55</accession>